<keyword evidence="2" id="KW-0645">Protease</keyword>
<evidence type="ECO:0000313" key="6">
    <source>
        <dbReference type="EMBL" id="GIM63896.1"/>
    </source>
</evidence>
<accession>A0A919S6F9</accession>
<evidence type="ECO:0000256" key="4">
    <source>
        <dbReference type="SAM" id="MobiDB-lite"/>
    </source>
</evidence>
<dbReference type="GO" id="GO:0004252">
    <property type="term" value="F:serine-type endopeptidase activity"/>
    <property type="evidence" value="ECO:0007669"/>
    <property type="project" value="InterPro"/>
</dbReference>
<evidence type="ECO:0000256" key="3">
    <source>
        <dbReference type="ARBA" id="ARBA00022801"/>
    </source>
</evidence>
<dbReference type="RefSeq" id="WP_212986837.1">
    <property type="nucleotide sequence ID" value="NZ_BAABEA010000051.1"/>
</dbReference>
<dbReference type="InterPro" id="IPR001940">
    <property type="entry name" value="Peptidase_S1C"/>
</dbReference>
<dbReference type="Proteomes" id="UP000681340">
    <property type="component" value="Unassembled WGS sequence"/>
</dbReference>
<dbReference type="PRINTS" id="PR00834">
    <property type="entry name" value="PROTEASES2C"/>
</dbReference>
<evidence type="ECO:0000256" key="2">
    <source>
        <dbReference type="ARBA" id="ARBA00022670"/>
    </source>
</evidence>
<name>A0A919S6F9_9ACTN</name>
<evidence type="ECO:0000256" key="5">
    <source>
        <dbReference type="SAM" id="Phobius"/>
    </source>
</evidence>
<dbReference type="SUPFAM" id="SSF50494">
    <property type="entry name" value="Trypsin-like serine proteases"/>
    <property type="match status" value="1"/>
</dbReference>
<reference evidence="6" key="1">
    <citation type="submission" date="2021-03" db="EMBL/GenBank/DDBJ databases">
        <title>Whole genome shotgun sequence of Actinoplanes auranticolor NBRC 12245.</title>
        <authorList>
            <person name="Komaki H."/>
            <person name="Tamura T."/>
        </authorList>
    </citation>
    <scope>NUCLEOTIDE SEQUENCE</scope>
    <source>
        <strain evidence="6">NBRC 12245</strain>
    </source>
</reference>
<dbReference type="Pfam" id="PF13365">
    <property type="entry name" value="Trypsin_2"/>
    <property type="match status" value="1"/>
</dbReference>
<protein>
    <recommendedName>
        <fullName evidence="8">Trypsin-like peptidase</fullName>
    </recommendedName>
</protein>
<dbReference type="PANTHER" id="PTHR43343">
    <property type="entry name" value="PEPTIDASE S12"/>
    <property type="match status" value="1"/>
</dbReference>
<feature type="compositionally biased region" description="Low complexity" evidence="4">
    <location>
        <begin position="8"/>
        <end position="22"/>
    </location>
</feature>
<feature type="transmembrane region" description="Helical" evidence="5">
    <location>
        <begin position="27"/>
        <end position="47"/>
    </location>
</feature>
<organism evidence="6 7">
    <name type="scientific">Actinoplanes auranticolor</name>
    <dbReference type="NCBI Taxonomy" id="47988"/>
    <lineage>
        <taxon>Bacteria</taxon>
        <taxon>Bacillati</taxon>
        <taxon>Actinomycetota</taxon>
        <taxon>Actinomycetes</taxon>
        <taxon>Micromonosporales</taxon>
        <taxon>Micromonosporaceae</taxon>
        <taxon>Actinoplanes</taxon>
    </lineage>
</organism>
<comment type="caution">
    <text evidence="6">The sequence shown here is derived from an EMBL/GenBank/DDBJ whole genome shotgun (WGS) entry which is preliminary data.</text>
</comment>
<dbReference type="Gene3D" id="2.40.10.10">
    <property type="entry name" value="Trypsin-like serine proteases"/>
    <property type="match status" value="2"/>
</dbReference>
<proteinExistence type="inferred from homology"/>
<keyword evidence="7" id="KW-1185">Reference proteome</keyword>
<dbReference type="AlphaFoldDB" id="A0A919S6F9"/>
<comment type="similarity">
    <text evidence="1">Belongs to the peptidase S1C family.</text>
</comment>
<dbReference type="InterPro" id="IPR043504">
    <property type="entry name" value="Peptidase_S1_PA_chymotrypsin"/>
</dbReference>
<dbReference type="InterPro" id="IPR009003">
    <property type="entry name" value="Peptidase_S1_PA"/>
</dbReference>
<dbReference type="GO" id="GO:0006508">
    <property type="term" value="P:proteolysis"/>
    <property type="evidence" value="ECO:0007669"/>
    <property type="project" value="UniProtKB-KW"/>
</dbReference>
<evidence type="ECO:0008006" key="8">
    <source>
        <dbReference type="Google" id="ProtNLM"/>
    </source>
</evidence>
<keyword evidence="5" id="KW-0812">Transmembrane</keyword>
<keyword evidence="3" id="KW-0378">Hydrolase</keyword>
<dbReference type="EMBL" id="BOQL01000006">
    <property type="protein sequence ID" value="GIM63896.1"/>
    <property type="molecule type" value="Genomic_DNA"/>
</dbReference>
<dbReference type="InterPro" id="IPR051201">
    <property type="entry name" value="Chloro_Bact_Ser_Proteases"/>
</dbReference>
<evidence type="ECO:0000256" key="1">
    <source>
        <dbReference type="ARBA" id="ARBA00010541"/>
    </source>
</evidence>
<dbReference type="PANTHER" id="PTHR43343:SF3">
    <property type="entry name" value="PROTEASE DO-LIKE 8, CHLOROPLASTIC"/>
    <property type="match status" value="1"/>
</dbReference>
<evidence type="ECO:0000313" key="7">
    <source>
        <dbReference type="Proteomes" id="UP000681340"/>
    </source>
</evidence>
<feature type="region of interest" description="Disordered" evidence="4">
    <location>
        <begin position="1"/>
        <end position="22"/>
    </location>
</feature>
<keyword evidence="5" id="KW-1133">Transmembrane helix</keyword>
<keyword evidence="5" id="KW-0472">Membrane</keyword>
<gene>
    <name evidence="6" type="ORF">Aau02nite_07030</name>
</gene>
<sequence>MVIDLTAGSEPPRSGGRSWRPSGSRRLLPWAAIAAALALTAALFFRWGSAGDPAPVAAPPAPSASATALSIPQVYETLLPSVVFIQATGGSSTVARGVEGGTATAEAATGTGVVVNADGTVLTALHVVEGATAIQVTFADGTRSAAKVATTEAASDIATLTVSKLPAVVVPAVLGGAGLGVGDPVVAVGNQLGLRNSTTAGVVSGLDRSVGRGRTADLTGLIQFDAAVNPGSSGGPLINTRGEVVGVIVALANPTDAGTFIGVGFAVPIGTALGGDGPGDGPALPL</sequence>